<dbReference type="Proteomes" id="UP001066276">
    <property type="component" value="Chromosome 12"/>
</dbReference>
<name>A0AAV7L3L8_PLEWA</name>
<reference evidence="1" key="1">
    <citation type="journal article" date="2022" name="bioRxiv">
        <title>Sequencing and chromosome-scale assembly of the giantPleurodeles waltlgenome.</title>
        <authorList>
            <person name="Brown T."/>
            <person name="Elewa A."/>
            <person name="Iarovenko S."/>
            <person name="Subramanian E."/>
            <person name="Araus A.J."/>
            <person name="Petzold A."/>
            <person name="Susuki M."/>
            <person name="Suzuki K.-i.T."/>
            <person name="Hayashi T."/>
            <person name="Toyoda A."/>
            <person name="Oliveira C."/>
            <person name="Osipova E."/>
            <person name="Leigh N.D."/>
            <person name="Simon A."/>
            <person name="Yun M.H."/>
        </authorList>
    </citation>
    <scope>NUCLEOTIDE SEQUENCE</scope>
    <source>
        <strain evidence="1">20211129_DDA</strain>
        <tissue evidence="1">Liver</tissue>
    </source>
</reference>
<protein>
    <submittedName>
        <fullName evidence="1">Uncharacterized protein</fullName>
    </submittedName>
</protein>
<gene>
    <name evidence="1" type="ORF">NDU88_002448</name>
</gene>
<organism evidence="1 2">
    <name type="scientific">Pleurodeles waltl</name>
    <name type="common">Iberian ribbed newt</name>
    <dbReference type="NCBI Taxonomy" id="8319"/>
    <lineage>
        <taxon>Eukaryota</taxon>
        <taxon>Metazoa</taxon>
        <taxon>Chordata</taxon>
        <taxon>Craniata</taxon>
        <taxon>Vertebrata</taxon>
        <taxon>Euteleostomi</taxon>
        <taxon>Amphibia</taxon>
        <taxon>Batrachia</taxon>
        <taxon>Caudata</taxon>
        <taxon>Salamandroidea</taxon>
        <taxon>Salamandridae</taxon>
        <taxon>Pleurodelinae</taxon>
        <taxon>Pleurodeles</taxon>
    </lineage>
</organism>
<sequence length="194" mass="21341">MAVFTPPSASLFADAMDRAQAIYGRPDPQCSLALMHLPRSRLTELSHCDLSAHLLCRGDLPALYQAPSAHPLLLRAKWGGAELCQPSRLSRRPLHLPPLFPERPGLQQHPLPPAPDVPGRSVHRWQPAHTSYSLQMARVRHFVQPRHLSCRVLDSAAPHLRRLLSSVLQSLCSPAPCRMTRSHVKPGAVPGSTG</sequence>
<comment type="caution">
    <text evidence="1">The sequence shown here is derived from an EMBL/GenBank/DDBJ whole genome shotgun (WGS) entry which is preliminary data.</text>
</comment>
<dbReference type="EMBL" id="JANPWB010000016">
    <property type="protein sequence ID" value="KAJ1082280.1"/>
    <property type="molecule type" value="Genomic_DNA"/>
</dbReference>
<accession>A0AAV7L3L8</accession>
<keyword evidence="2" id="KW-1185">Reference proteome</keyword>
<evidence type="ECO:0000313" key="2">
    <source>
        <dbReference type="Proteomes" id="UP001066276"/>
    </source>
</evidence>
<proteinExistence type="predicted"/>
<dbReference type="AlphaFoldDB" id="A0AAV7L3L8"/>
<evidence type="ECO:0000313" key="1">
    <source>
        <dbReference type="EMBL" id="KAJ1082280.1"/>
    </source>
</evidence>